<reference evidence="4" key="3">
    <citation type="submission" date="2025-09" db="UniProtKB">
        <authorList>
            <consortium name="Ensembl"/>
        </authorList>
    </citation>
    <scope>IDENTIFICATION</scope>
</reference>
<protein>
    <recommendedName>
        <fullName evidence="3">Ig-like domain-containing protein</fullName>
    </recommendedName>
</protein>
<keyword evidence="5" id="KW-1185">Reference proteome</keyword>
<dbReference type="Pfam" id="PF13927">
    <property type="entry name" value="Ig_3"/>
    <property type="match status" value="1"/>
</dbReference>
<dbReference type="InterPro" id="IPR013783">
    <property type="entry name" value="Ig-like_fold"/>
</dbReference>
<dbReference type="InterPro" id="IPR036179">
    <property type="entry name" value="Ig-like_dom_sf"/>
</dbReference>
<feature type="domain" description="Ig-like" evidence="3">
    <location>
        <begin position="149"/>
        <end position="243"/>
    </location>
</feature>
<dbReference type="AlphaFoldDB" id="A0A8C5DHD2"/>
<dbReference type="SMART" id="SM00409">
    <property type="entry name" value="IG"/>
    <property type="match status" value="3"/>
</dbReference>
<reference evidence="4" key="1">
    <citation type="submission" date="2020-06" db="EMBL/GenBank/DDBJ databases">
        <authorList>
            <consortium name="Wellcome Sanger Institute Data Sharing"/>
        </authorList>
    </citation>
    <scope>NUCLEOTIDE SEQUENCE [LARGE SCALE GENOMIC DNA]</scope>
</reference>
<dbReference type="InterPro" id="IPR003598">
    <property type="entry name" value="Ig_sub2"/>
</dbReference>
<dbReference type="Proteomes" id="UP000694680">
    <property type="component" value="Chromosome 13"/>
</dbReference>
<evidence type="ECO:0000256" key="2">
    <source>
        <dbReference type="ARBA" id="ARBA00037995"/>
    </source>
</evidence>
<accession>A0A8C5DHD2</accession>
<dbReference type="SMART" id="SM00408">
    <property type="entry name" value="IGc2"/>
    <property type="match status" value="2"/>
</dbReference>
<evidence type="ECO:0000313" key="5">
    <source>
        <dbReference type="Proteomes" id="UP000694680"/>
    </source>
</evidence>
<keyword evidence="1" id="KW-0325">Glycoprotein</keyword>
<dbReference type="Gene3D" id="2.60.40.10">
    <property type="entry name" value="Immunoglobulins"/>
    <property type="match status" value="3"/>
</dbReference>
<evidence type="ECO:0000256" key="1">
    <source>
        <dbReference type="ARBA" id="ARBA00023180"/>
    </source>
</evidence>
<reference evidence="4" key="2">
    <citation type="submission" date="2025-08" db="UniProtKB">
        <authorList>
            <consortium name="Ensembl"/>
        </authorList>
    </citation>
    <scope>IDENTIFICATION</scope>
</reference>
<dbReference type="Ensembl" id="ENSGWIT00000003558.1">
    <property type="protein sequence ID" value="ENSGWIP00000003287.1"/>
    <property type="gene ID" value="ENSGWIG00000001657.1"/>
</dbReference>
<dbReference type="PROSITE" id="PS50835">
    <property type="entry name" value="IG_LIKE"/>
    <property type="match status" value="2"/>
</dbReference>
<organism evidence="4 5">
    <name type="scientific">Gouania willdenowi</name>
    <name type="common">Blunt-snouted clingfish</name>
    <name type="synonym">Lepadogaster willdenowi</name>
    <dbReference type="NCBI Taxonomy" id="441366"/>
    <lineage>
        <taxon>Eukaryota</taxon>
        <taxon>Metazoa</taxon>
        <taxon>Chordata</taxon>
        <taxon>Craniata</taxon>
        <taxon>Vertebrata</taxon>
        <taxon>Euteleostomi</taxon>
        <taxon>Actinopterygii</taxon>
        <taxon>Neopterygii</taxon>
        <taxon>Teleostei</taxon>
        <taxon>Neoteleostei</taxon>
        <taxon>Acanthomorphata</taxon>
        <taxon>Ovalentaria</taxon>
        <taxon>Blenniimorphae</taxon>
        <taxon>Blenniiformes</taxon>
        <taxon>Gobiesocoidei</taxon>
        <taxon>Gobiesocidae</taxon>
        <taxon>Gobiesocinae</taxon>
        <taxon>Gouania</taxon>
    </lineage>
</organism>
<sequence length="309" mass="34792">NIIFAGQDKWSLDPRVDLVTKGQLEYSLRIQKVDVYDEGSYTCSIQTKQQPKTSQVYLIVQVPASIYKVSEDIVVNEGSNVTLSCLASGRPDPLITWRLLNPSAEPLDGEEYLDIMGIMRNQAGRYECKASNDVATPDVKYVNVVVNYPPTIKKTQSSETPVGRIGTLQCDATAVPNPEFEWYRDEKRLSNNQAINIQILGSTTILMIANVTEEDYGNYTCVASNRLGVQNASLFLYSNKFISLRNNCLCWLLLLDFSLIKCKMSHYSCFSRCPTASQTSVNNPPLYYHEIESETNLGGLVNSIYFFFY</sequence>
<evidence type="ECO:0000259" key="3">
    <source>
        <dbReference type="PROSITE" id="PS50835"/>
    </source>
</evidence>
<dbReference type="CDD" id="cd00096">
    <property type="entry name" value="Ig"/>
    <property type="match status" value="1"/>
</dbReference>
<dbReference type="InterPro" id="IPR007110">
    <property type="entry name" value="Ig-like_dom"/>
</dbReference>
<gene>
    <name evidence="4" type="primary">lsamp</name>
</gene>
<dbReference type="PANTHER" id="PTHR42757">
    <property type="entry name" value="IGLON FAMILY OF IMMUNOGLOBULIN SUPERFAMILY-RELATED"/>
    <property type="match status" value="1"/>
</dbReference>
<dbReference type="FunFam" id="2.60.40.10:FF:000305">
    <property type="entry name" value="neurotrimin isoform X2"/>
    <property type="match status" value="1"/>
</dbReference>
<proteinExistence type="inferred from homology"/>
<feature type="domain" description="Ig-like" evidence="3">
    <location>
        <begin position="63"/>
        <end position="143"/>
    </location>
</feature>
<dbReference type="PANTHER" id="PTHR42757:SF22">
    <property type="entry name" value="LIMBIC SYSTEM-ASSOCIATED MEMBRANE PROTEIN"/>
    <property type="match status" value="1"/>
</dbReference>
<dbReference type="InterPro" id="IPR013098">
    <property type="entry name" value="Ig_I-set"/>
</dbReference>
<evidence type="ECO:0000313" key="4">
    <source>
        <dbReference type="Ensembl" id="ENSGWIP00000003287.1"/>
    </source>
</evidence>
<name>A0A8C5DHD2_GOUWI</name>
<dbReference type="SUPFAM" id="SSF48726">
    <property type="entry name" value="Immunoglobulin"/>
    <property type="match status" value="3"/>
</dbReference>
<dbReference type="InterPro" id="IPR050876">
    <property type="entry name" value="IgLON_domain"/>
</dbReference>
<comment type="similarity">
    <text evidence="2">Belongs to the immunoglobulin superfamily. IgLON family.</text>
</comment>
<dbReference type="Pfam" id="PF07679">
    <property type="entry name" value="I-set"/>
    <property type="match status" value="1"/>
</dbReference>
<dbReference type="InterPro" id="IPR003599">
    <property type="entry name" value="Ig_sub"/>
</dbReference>